<dbReference type="InterPro" id="IPR000620">
    <property type="entry name" value="EamA_dom"/>
</dbReference>
<evidence type="ECO:0000256" key="5">
    <source>
        <dbReference type="SAM" id="Phobius"/>
    </source>
</evidence>
<proteinExistence type="predicted"/>
<feature type="domain" description="EamA" evidence="6">
    <location>
        <begin position="14"/>
        <end position="145"/>
    </location>
</feature>
<feature type="transmembrane region" description="Helical" evidence="5">
    <location>
        <begin position="133"/>
        <end position="151"/>
    </location>
</feature>
<evidence type="ECO:0000256" key="4">
    <source>
        <dbReference type="ARBA" id="ARBA00023136"/>
    </source>
</evidence>
<feature type="transmembrane region" description="Helical" evidence="5">
    <location>
        <begin position="187"/>
        <end position="211"/>
    </location>
</feature>
<sequence length="307" mass="33110">MSIAALTDRQVQLRGLSWAFLGVLLFSFSVPLTKIAVGGFNPFLTATGRAVVAGVLAVVILSVNRVPWPARHLVRPLLLTMIGAVFGWPILIAIALQYTTSAHVAVIAAFMPLSTAIIAVFRTHEKVSAKFWLAASVGTAALVIFALGRGGATSPNYWADLLVVGAILFSSWCYVEGASVTKVMPGWQVISWVVIFALPITVPASLVLWFTTSGDYQTTSTQWLALILLGFSSMYFGFFAWYRGLSLAGIARGSQVQQLQALLTLLWSALLLGETVTWLTVLAAGVVIASVIWAQHSRRVEFIAPEE</sequence>
<feature type="transmembrane region" description="Helical" evidence="5">
    <location>
        <begin position="43"/>
        <end position="64"/>
    </location>
</feature>
<dbReference type="EMBL" id="CAFABK010000149">
    <property type="protein sequence ID" value="CAB4835744.1"/>
    <property type="molecule type" value="Genomic_DNA"/>
</dbReference>
<feature type="transmembrane region" description="Helical" evidence="5">
    <location>
        <begin position="102"/>
        <end position="121"/>
    </location>
</feature>
<dbReference type="AlphaFoldDB" id="A0A6J7AS77"/>
<organism evidence="7">
    <name type="scientific">freshwater metagenome</name>
    <dbReference type="NCBI Taxonomy" id="449393"/>
    <lineage>
        <taxon>unclassified sequences</taxon>
        <taxon>metagenomes</taxon>
        <taxon>ecological metagenomes</taxon>
    </lineage>
</organism>
<dbReference type="PANTHER" id="PTHR32322:SF2">
    <property type="entry name" value="EAMA DOMAIN-CONTAINING PROTEIN"/>
    <property type="match status" value="1"/>
</dbReference>
<dbReference type="InterPro" id="IPR037185">
    <property type="entry name" value="EmrE-like"/>
</dbReference>
<dbReference type="Pfam" id="PF00892">
    <property type="entry name" value="EamA"/>
    <property type="match status" value="2"/>
</dbReference>
<evidence type="ECO:0000313" key="7">
    <source>
        <dbReference type="EMBL" id="CAB4835744.1"/>
    </source>
</evidence>
<keyword evidence="4 5" id="KW-0472">Membrane</keyword>
<dbReference type="SUPFAM" id="SSF103481">
    <property type="entry name" value="Multidrug resistance efflux transporter EmrE"/>
    <property type="match status" value="2"/>
</dbReference>
<keyword evidence="2 5" id="KW-0812">Transmembrane</keyword>
<keyword evidence="3 5" id="KW-1133">Transmembrane helix</keyword>
<protein>
    <submittedName>
        <fullName evidence="7">Unannotated protein</fullName>
    </submittedName>
</protein>
<feature type="transmembrane region" description="Helical" evidence="5">
    <location>
        <begin position="76"/>
        <end position="96"/>
    </location>
</feature>
<evidence type="ECO:0000256" key="1">
    <source>
        <dbReference type="ARBA" id="ARBA00004141"/>
    </source>
</evidence>
<accession>A0A6J7AS77</accession>
<dbReference type="GO" id="GO:0016020">
    <property type="term" value="C:membrane"/>
    <property type="evidence" value="ECO:0007669"/>
    <property type="project" value="UniProtKB-SubCell"/>
</dbReference>
<feature type="domain" description="EamA" evidence="6">
    <location>
        <begin position="158"/>
        <end position="293"/>
    </location>
</feature>
<comment type="subcellular location">
    <subcellularLocation>
        <location evidence="1">Membrane</location>
        <topology evidence="1">Multi-pass membrane protein</topology>
    </subcellularLocation>
</comment>
<dbReference type="PANTHER" id="PTHR32322">
    <property type="entry name" value="INNER MEMBRANE TRANSPORTER"/>
    <property type="match status" value="1"/>
</dbReference>
<evidence type="ECO:0000256" key="3">
    <source>
        <dbReference type="ARBA" id="ARBA00022989"/>
    </source>
</evidence>
<evidence type="ECO:0000259" key="6">
    <source>
        <dbReference type="Pfam" id="PF00892"/>
    </source>
</evidence>
<name>A0A6J7AS77_9ZZZZ</name>
<feature type="transmembrane region" description="Helical" evidence="5">
    <location>
        <begin position="262"/>
        <end position="293"/>
    </location>
</feature>
<gene>
    <name evidence="7" type="ORF">UFOPK3204_01827</name>
</gene>
<reference evidence="7" key="1">
    <citation type="submission" date="2020-05" db="EMBL/GenBank/DDBJ databases">
        <authorList>
            <person name="Chiriac C."/>
            <person name="Salcher M."/>
            <person name="Ghai R."/>
            <person name="Kavagutti S V."/>
        </authorList>
    </citation>
    <scope>NUCLEOTIDE SEQUENCE</scope>
</reference>
<feature type="transmembrane region" description="Helical" evidence="5">
    <location>
        <begin position="16"/>
        <end position="37"/>
    </location>
</feature>
<feature type="transmembrane region" description="Helical" evidence="5">
    <location>
        <begin position="223"/>
        <end position="242"/>
    </location>
</feature>
<evidence type="ECO:0000256" key="2">
    <source>
        <dbReference type="ARBA" id="ARBA00022692"/>
    </source>
</evidence>
<dbReference type="InterPro" id="IPR050638">
    <property type="entry name" value="AA-Vitamin_Transporters"/>
</dbReference>